<dbReference type="KEGG" id="uli:ETAA1_25280"/>
<sequence length="61" mass="6744">MKKYAVALDPVAVGRMREESRKIAARENRDVSWVSLLRGLMTDYLAGRQNVVVPAPTGSGR</sequence>
<protein>
    <submittedName>
        <fullName evidence="1">Uncharacterized protein</fullName>
    </submittedName>
</protein>
<evidence type="ECO:0000313" key="1">
    <source>
        <dbReference type="EMBL" id="QDU20573.1"/>
    </source>
</evidence>
<name>A0A517XSW1_9BACT</name>
<organism evidence="1 2">
    <name type="scientific">Urbifossiella limnaea</name>
    <dbReference type="NCBI Taxonomy" id="2528023"/>
    <lineage>
        <taxon>Bacteria</taxon>
        <taxon>Pseudomonadati</taxon>
        <taxon>Planctomycetota</taxon>
        <taxon>Planctomycetia</taxon>
        <taxon>Gemmatales</taxon>
        <taxon>Gemmataceae</taxon>
        <taxon>Urbifossiella</taxon>
    </lineage>
</organism>
<keyword evidence="2" id="KW-1185">Reference proteome</keyword>
<dbReference type="EMBL" id="CP036273">
    <property type="protein sequence ID" value="QDU20573.1"/>
    <property type="molecule type" value="Genomic_DNA"/>
</dbReference>
<reference evidence="1 2" key="1">
    <citation type="submission" date="2019-02" db="EMBL/GenBank/DDBJ databases">
        <title>Deep-cultivation of Planctomycetes and their phenomic and genomic characterization uncovers novel biology.</title>
        <authorList>
            <person name="Wiegand S."/>
            <person name="Jogler M."/>
            <person name="Boedeker C."/>
            <person name="Pinto D."/>
            <person name="Vollmers J."/>
            <person name="Rivas-Marin E."/>
            <person name="Kohn T."/>
            <person name="Peeters S.H."/>
            <person name="Heuer A."/>
            <person name="Rast P."/>
            <person name="Oberbeckmann S."/>
            <person name="Bunk B."/>
            <person name="Jeske O."/>
            <person name="Meyerdierks A."/>
            <person name="Storesund J.E."/>
            <person name="Kallscheuer N."/>
            <person name="Luecker S."/>
            <person name="Lage O.M."/>
            <person name="Pohl T."/>
            <person name="Merkel B.J."/>
            <person name="Hornburger P."/>
            <person name="Mueller R.-W."/>
            <person name="Bruemmer F."/>
            <person name="Labrenz M."/>
            <person name="Spormann A.M."/>
            <person name="Op den Camp H."/>
            <person name="Overmann J."/>
            <person name="Amann R."/>
            <person name="Jetten M.S.M."/>
            <person name="Mascher T."/>
            <person name="Medema M.H."/>
            <person name="Devos D.P."/>
            <person name="Kaster A.-K."/>
            <person name="Ovreas L."/>
            <person name="Rohde M."/>
            <person name="Galperin M.Y."/>
            <person name="Jogler C."/>
        </authorList>
    </citation>
    <scope>NUCLEOTIDE SEQUENCE [LARGE SCALE GENOMIC DNA]</scope>
    <source>
        <strain evidence="1 2">ETA_A1</strain>
    </source>
</reference>
<accession>A0A517XSW1</accession>
<dbReference type="RefSeq" id="WP_145238367.1">
    <property type="nucleotide sequence ID" value="NZ_CP036273.1"/>
</dbReference>
<proteinExistence type="predicted"/>
<dbReference type="Proteomes" id="UP000319576">
    <property type="component" value="Chromosome"/>
</dbReference>
<dbReference type="AlphaFoldDB" id="A0A517XSW1"/>
<gene>
    <name evidence="1" type="ORF">ETAA1_25280</name>
</gene>
<evidence type="ECO:0000313" key="2">
    <source>
        <dbReference type="Proteomes" id="UP000319576"/>
    </source>
</evidence>